<dbReference type="Pfam" id="PF20050">
    <property type="entry name" value="DUF6452"/>
    <property type="match status" value="1"/>
</dbReference>
<accession>A0A9X1R4S6</accession>
<name>A0A9X1R4S6_9FLAO</name>
<proteinExistence type="predicted"/>
<reference evidence="1" key="1">
    <citation type="submission" date="2021-09" db="EMBL/GenBank/DDBJ databases">
        <title>Genome of Aequorivita sp. strain F64183.</title>
        <authorList>
            <person name="Wang Y."/>
        </authorList>
    </citation>
    <scope>NUCLEOTIDE SEQUENCE</scope>
    <source>
        <strain evidence="1">F64183</strain>
    </source>
</reference>
<keyword evidence="2" id="KW-1185">Reference proteome</keyword>
<comment type="caution">
    <text evidence="1">The sequence shown here is derived from an EMBL/GenBank/DDBJ whole genome shotgun (WGS) entry which is preliminary data.</text>
</comment>
<evidence type="ECO:0000313" key="2">
    <source>
        <dbReference type="Proteomes" id="UP001139462"/>
    </source>
</evidence>
<gene>
    <name evidence="1" type="ORF">K8344_10470</name>
</gene>
<dbReference type="Proteomes" id="UP001139462">
    <property type="component" value="Unassembled WGS sequence"/>
</dbReference>
<dbReference type="EMBL" id="JAIRBB010000009">
    <property type="protein sequence ID" value="MCG2431543.1"/>
    <property type="molecule type" value="Genomic_DNA"/>
</dbReference>
<dbReference type="InterPro" id="IPR045607">
    <property type="entry name" value="DUF6452"/>
</dbReference>
<dbReference type="AlphaFoldDB" id="A0A9X1R4S6"/>
<sequence length="165" mass="18859">MFKRIILLFLIIYAFKGCTKDDICPPDTATTANLVITFNDIANPTVLKKVKFLTVKTNNSDSIEVIPRSSTDSIVLPLNTNRDTTKYLFINTTITETDTIVNIDRMMFTYSRENGYVNRACGFRTEFDNLNATLEEEGNENWIEQVIPKRETVKDENSAHLTLLH</sequence>
<dbReference type="RefSeq" id="WP_237608642.1">
    <property type="nucleotide sequence ID" value="NZ_JAIRBB010000009.1"/>
</dbReference>
<protein>
    <submittedName>
        <fullName evidence="1">Uncharacterized protein</fullName>
    </submittedName>
</protein>
<organism evidence="1 2">
    <name type="scientific">Aequorivita xiaoshiensis</name>
    <dbReference type="NCBI Taxonomy" id="2874476"/>
    <lineage>
        <taxon>Bacteria</taxon>
        <taxon>Pseudomonadati</taxon>
        <taxon>Bacteroidota</taxon>
        <taxon>Flavobacteriia</taxon>
        <taxon>Flavobacteriales</taxon>
        <taxon>Flavobacteriaceae</taxon>
        <taxon>Aequorivita</taxon>
    </lineage>
</organism>
<evidence type="ECO:0000313" key="1">
    <source>
        <dbReference type="EMBL" id="MCG2431543.1"/>
    </source>
</evidence>